<evidence type="ECO:0000256" key="2">
    <source>
        <dbReference type="ARBA" id="ARBA00022786"/>
    </source>
</evidence>
<dbReference type="InterPro" id="IPR027356">
    <property type="entry name" value="NPH3_dom"/>
</dbReference>
<organism evidence="5 6">
    <name type="scientific">Eleusine coracana subsp. coracana</name>
    <dbReference type="NCBI Taxonomy" id="191504"/>
    <lineage>
        <taxon>Eukaryota</taxon>
        <taxon>Viridiplantae</taxon>
        <taxon>Streptophyta</taxon>
        <taxon>Embryophyta</taxon>
        <taxon>Tracheophyta</taxon>
        <taxon>Spermatophyta</taxon>
        <taxon>Magnoliopsida</taxon>
        <taxon>Liliopsida</taxon>
        <taxon>Poales</taxon>
        <taxon>Poaceae</taxon>
        <taxon>PACMAD clade</taxon>
        <taxon>Chloridoideae</taxon>
        <taxon>Cynodonteae</taxon>
        <taxon>Eleusininae</taxon>
        <taxon>Eleusine</taxon>
    </lineage>
</organism>
<dbReference type="SUPFAM" id="SSF54695">
    <property type="entry name" value="POZ domain"/>
    <property type="match status" value="1"/>
</dbReference>
<evidence type="ECO:0000256" key="3">
    <source>
        <dbReference type="SAM" id="MobiDB-lite"/>
    </source>
</evidence>
<keyword evidence="6" id="KW-1185">Reference proteome</keyword>
<dbReference type="InterPro" id="IPR011333">
    <property type="entry name" value="SKP1/BTB/POZ_sf"/>
</dbReference>
<feature type="domain" description="BTB" evidence="4">
    <location>
        <begin position="15"/>
        <end position="84"/>
    </location>
</feature>
<comment type="caution">
    <text evidence="5">The sequence shown here is derived from an EMBL/GenBank/DDBJ whole genome shotgun (WGS) entry which is preliminary data.</text>
</comment>
<dbReference type="Pfam" id="PF03000">
    <property type="entry name" value="NPH3"/>
    <property type="match status" value="1"/>
</dbReference>
<evidence type="ECO:0000256" key="1">
    <source>
        <dbReference type="ARBA" id="ARBA00004906"/>
    </source>
</evidence>
<dbReference type="Proteomes" id="UP001054889">
    <property type="component" value="Unassembled WGS sequence"/>
</dbReference>
<reference evidence="5" key="2">
    <citation type="submission" date="2021-12" db="EMBL/GenBank/DDBJ databases">
        <title>Resequencing data analysis of finger millet.</title>
        <authorList>
            <person name="Hatakeyama M."/>
            <person name="Aluri S."/>
            <person name="Balachadran M.T."/>
            <person name="Sivarajan S.R."/>
            <person name="Poveda L."/>
            <person name="Shimizu-Inatsugi R."/>
            <person name="Schlapbach R."/>
            <person name="Sreeman S.M."/>
            <person name="Shimizu K.K."/>
        </authorList>
    </citation>
    <scope>NUCLEOTIDE SEQUENCE</scope>
</reference>
<name>A0AAV5DDX7_ELECO</name>
<reference evidence="5" key="1">
    <citation type="journal article" date="2018" name="DNA Res.">
        <title>Multiple hybrid de novo genome assembly of finger millet, an orphan allotetraploid crop.</title>
        <authorList>
            <person name="Hatakeyama M."/>
            <person name="Aluri S."/>
            <person name="Balachadran M.T."/>
            <person name="Sivarajan S.R."/>
            <person name="Patrignani A."/>
            <person name="Gruter S."/>
            <person name="Poveda L."/>
            <person name="Shimizu-Inatsugi R."/>
            <person name="Baeten J."/>
            <person name="Francoijs K.J."/>
            <person name="Nataraja K.N."/>
            <person name="Reddy Y.A.N."/>
            <person name="Phadnis S."/>
            <person name="Ravikumar R.L."/>
            <person name="Schlapbach R."/>
            <person name="Sreeman S.M."/>
            <person name="Shimizu K.K."/>
        </authorList>
    </citation>
    <scope>NUCLEOTIDE SEQUENCE</scope>
</reference>
<accession>A0AAV5DDX7</accession>
<keyword evidence="2" id="KW-0833">Ubl conjugation pathway</keyword>
<dbReference type="PANTHER" id="PTHR32370">
    <property type="entry name" value="OS12G0117600 PROTEIN"/>
    <property type="match status" value="1"/>
</dbReference>
<evidence type="ECO:0000313" key="5">
    <source>
        <dbReference type="EMBL" id="GJN08717.1"/>
    </source>
</evidence>
<feature type="region of interest" description="Disordered" evidence="3">
    <location>
        <begin position="317"/>
        <end position="337"/>
    </location>
</feature>
<dbReference type="AlphaFoldDB" id="A0AAV5DDX7"/>
<dbReference type="InterPro" id="IPR000210">
    <property type="entry name" value="BTB/POZ_dom"/>
</dbReference>
<dbReference type="SMART" id="SM00225">
    <property type="entry name" value="BTB"/>
    <property type="match status" value="1"/>
</dbReference>
<dbReference type="Pfam" id="PF00651">
    <property type="entry name" value="BTB"/>
    <property type="match status" value="1"/>
</dbReference>
<sequence>MKRTSDWILSQEFPSDITIQVGDSTFNLHKLPLSSRCGYIRKRASVINGSTPITHLDLTGMPGGAKAFELVVDFCYGGDLEITHDNVAILRCAAEHLEMTDDMTMAFNLIGKTESYLDAVALASLAGAVAVLRNSEELLPASEQVGLIGRCVDAIARITCSDIQFSMSLGATVPSVLPPKTVDDSWADEITDLRIDTFQRVLIAMKTRGFKGVALGTLIMLYAQKSLRKLNIVHGREMRKMEPRLEHEKRVVLETIRENEELKMEILRLRMHLTDASGGGVPASGRPPLPPKKGGVGFVNSVSRKLGRLNPFMRLDSMAGGNVQTKPPIKDRRHSIS</sequence>
<gene>
    <name evidence="5" type="primary">ga26670</name>
    <name evidence="5" type="ORF">PR202_ga26670</name>
</gene>
<dbReference type="InterPro" id="IPR043454">
    <property type="entry name" value="NPH3/RPT2-like"/>
</dbReference>
<dbReference type="Gene3D" id="3.30.710.10">
    <property type="entry name" value="Potassium Channel Kv1.1, Chain A"/>
    <property type="match status" value="1"/>
</dbReference>
<comment type="pathway">
    <text evidence="1">Protein modification; protein ubiquitination.</text>
</comment>
<dbReference type="EMBL" id="BQKI01000015">
    <property type="protein sequence ID" value="GJN08717.1"/>
    <property type="molecule type" value="Genomic_DNA"/>
</dbReference>
<evidence type="ECO:0000259" key="4">
    <source>
        <dbReference type="PROSITE" id="PS50097"/>
    </source>
</evidence>
<protein>
    <recommendedName>
        <fullName evidence="4">BTB domain-containing protein</fullName>
    </recommendedName>
</protein>
<dbReference type="PROSITE" id="PS50097">
    <property type="entry name" value="BTB"/>
    <property type="match status" value="1"/>
</dbReference>
<proteinExistence type="predicted"/>
<evidence type="ECO:0000313" key="6">
    <source>
        <dbReference type="Proteomes" id="UP001054889"/>
    </source>
</evidence>